<evidence type="ECO:0000256" key="2">
    <source>
        <dbReference type="ARBA" id="ARBA00022692"/>
    </source>
</evidence>
<comment type="subcellular location">
    <subcellularLocation>
        <location evidence="1">Membrane</location>
        <topology evidence="1">Multi-pass membrane protein</topology>
    </subcellularLocation>
</comment>
<keyword evidence="4 6" id="KW-0472">Membrane</keyword>
<evidence type="ECO:0000313" key="7">
    <source>
        <dbReference type="EMBL" id="KAJ9669797.1"/>
    </source>
</evidence>
<feature type="transmembrane region" description="Helical" evidence="6">
    <location>
        <begin position="63"/>
        <end position="84"/>
    </location>
</feature>
<dbReference type="PANTHER" id="PTHR31465">
    <property type="entry name" value="PROTEIN RTA1-RELATED"/>
    <property type="match status" value="1"/>
</dbReference>
<feature type="transmembrane region" description="Helical" evidence="6">
    <location>
        <begin position="178"/>
        <end position="198"/>
    </location>
</feature>
<feature type="transmembrane region" description="Helical" evidence="6">
    <location>
        <begin position="32"/>
        <end position="51"/>
    </location>
</feature>
<feature type="transmembrane region" description="Helical" evidence="6">
    <location>
        <begin position="255"/>
        <end position="275"/>
    </location>
</feature>
<protein>
    <submittedName>
        <fullName evidence="7">Envelope glycoprotein gp160</fullName>
    </submittedName>
</protein>
<comment type="caution">
    <text evidence="7">The sequence shown here is derived from an EMBL/GenBank/DDBJ whole genome shotgun (WGS) entry which is preliminary data.</text>
</comment>
<evidence type="ECO:0000256" key="1">
    <source>
        <dbReference type="ARBA" id="ARBA00004141"/>
    </source>
</evidence>
<dbReference type="Proteomes" id="UP001172684">
    <property type="component" value="Unassembled WGS sequence"/>
</dbReference>
<accession>A0ABQ9P5E4</accession>
<feature type="transmembrane region" description="Helical" evidence="6">
    <location>
        <begin position="135"/>
        <end position="158"/>
    </location>
</feature>
<dbReference type="Pfam" id="PF04479">
    <property type="entry name" value="RTA1"/>
    <property type="match status" value="1"/>
</dbReference>
<dbReference type="EMBL" id="JAPDRL010000001">
    <property type="protein sequence ID" value="KAJ9669797.1"/>
    <property type="molecule type" value="Genomic_DNA"/>
</dbReference>
<organism evidence="7 8">
    <name type="scientific">Coniosporium apollinis</name>
    <dbReference type="NCBI Taxonomy" id="61459"/>
    <lineage>
        <taxon>Eukaryota</taxon>
        <taxon>Fungi</taxon>
        <taxon>Dikarya</taxon>
        <taxon>Ascomycota</taxon>
        <taxon>Pezizomycotina</taxon>
        <taxon>Dothideomycetes</taxon>
        <taxon>Dothideomycetes incertae sedis</taxon>
        <taxon>Coniosporium</taxon>
    </lineage>
</organism>
<feature type="region of interest" description="Disordered" evidence="5">
    <location>
        <begin position="294"/>
        <end position="319"/>
    </location>
</feature>
<gene>
    <name evidence="7" type="primary">RTA3_1</name>
    <name evidence="7" type="ORF">H2201_000183</name>
</gene>
<proteinExistence type="predicted"/>
<name>A0ABQ9P5E4_9PEZI</name>
<feature type="transmembrane region" description="Helical" evidence="6">
    <location>
        <begin position="219"/>
        <end position="240"/>
    </location>
</feature>
<evidence type="ECO:0000256" key="5">
    <source>
        <dbReference type="SAM" id="MobiDB-lite"/>
    </source>
</evidence>
<dbReference type="InterPro" id="IPR007568">
    <property type="entry name" value="RTA1"/>
</dbReference>
<keyword evidence="7" id="KW-0261">Viral envelope protein</keyword>
<evidence type="ECO:0000256" key="3">
    <source>
        <dbReference type="ARBA" id="ARBA00022989"/>
    </source>
</evidence>
<keyword evidence="3 6" id="KW-1133">Transmembrane helix</keyword>
<dbReference type="PANTHER" id="PTHR31465:SF8">
    <property type="entry name" value="DOMAIN PROTEIN, PUTATIVE (AFU_ORTHOLOGUE AFUA_6G14140)-RELATED"/>
    <property type="match status" value="1"/>
</dbReference>
<keyword evidence="2 6" id="KW-0812">Transmembrane</keyword>
<feature type="transmembrane region" description="Helical" evidence="6">
    <location>
        <begin position="90"/>
        <end position="114"/>
    </location>
</feature>
<evidence type="ECO:0000256" key="6">
    <source>
        <dbReference type="SAM" id="Phobius"/>
    </source>
</evidence>
<evidence type="ECO:0000313" key="8">
    <source>
        <dbReference type="Proteomes" id="UP001172684"/>
    </source>
</evidence>
<reference evidence="7" key="1">
    <citation type="submission" date="2022-10" db="EMBL/GenBank/DDBJ databases">
        <title>Culturing micro-colonial fungi from biological soil crusts in the Mojave desert and describing Neophaeococcomyces mojavensis, and introducing the new genera and species Taxawa tesnikishii.</title>
        <authorList>
            <person name="Kurbessoian T."/>
            <person name="Stajich J.E."/>
        </authorList>
    </citation>
    <scope>NUCLEOTIDE SEQUENCE</scope>
    <source>
        <strain evidence="7">TK_1</strain>
    </source>
</reference>
<keyword evidence="8" id="KW-1185">Reference proteome</keyword>
<sequence>MSETQPEEYDVYSCTKDTCPATESIYGYAPSLGANAAFIAIFSVSAIIFTIQGNRTKTRSFSIAMVLGCFCEALGHGGRIMLHYDPFSEVGFKLQICLLTFAPAFLAAGVYLCLKHLVITFGAHISRIKPAWYTYIFISCDVLSLALQGAGGGLASAATGPGSLMNAGNNLMMAGLSFQVFTLLAFATLVAEYFVRVWRHRHELNPRTEELRKSRKFRWFLGALVTAYVAILFRCIYRIAEMAGGWGNPIMRDETTFIVLDSLMCAVAAAVLNGFHPGFCFDYRKFVGGNEKDAGDESGTASPSGVFEVQHPGKGVSSM</sequence>
<evidence type="ECO:0000256" key="4">
    <source>
        <dbReference type="ARBA" id="ARBA00023136"/>
    </source>
</evidence>
<keyword evidence="7" id="KW-0946">Virion</keyword>